<dbReference type="InterPro" id="IPR045055">
    <property type="entry name" value="DNA2/NAM7-like"/>
</dbReference>
<evidence type="ECO:0000313" key="12">
    <source>
        <dbReference type="Proteomes" id="UP000253664"/>
    </source>
</evidence>
<keyword evidence="3" id="KW-0547">Nucleotide-binding</keyword>
<dbReference type="CDD" id="cd18042">
    <property type="entry name" value="DEXXQc_SETX"/>
    <property type="match status" value="1"/>
</dbReference>
<evidence type="ECO:0000313" key="11">
    <source>
        <dbReference type="EMBL" id="RCI13977.1"/>
    </source>
</evidence>
<keyword evidence="7" id="KW-0539">Nucleus</keyword>
<feature type="compositionally biased region" description="Low complexity" evidence="9">
    <location>
        <begin position="1851"/>
        <end position="1864"/>
    </location>
</feature>
<dbReference type="InterPro" id="IPR041679">
    <property type="entry name" value="DNA2/NAM7-like_C"/>
</dbReference>
<comment type="caution">
    <text evidence="11">The sequence shown here is derived from an EMBL/GenBank/DDBJ whole genome shotgun (WGS) entry which is preliminary data.</text>
</comment>
<keyword evidence="6" id="KW-0067">ATP-binding</keyword>
<dbReference type="InterPro" id="IPR024481">
    <property type="entry name" value="Helicase_Sen1_N"/>
</dbReference>
<dbReference type="InterPro" id="IPR003593">
    <property type="entry name" value="AAA+_ATPase"/>
</dbReference>
<feature type="region of interest" description="Disordered" evidence="9">
    <location>
        <begin position="917"/>
        <end position="1067"/>
    </location>
</feature>
<feature type="compositionally biased region" description="Basic and acidic residues" evidence="9">
    <location>
        <begin position="985"/>
        <end position="1018"/>
    </location>
</feature>
<dbReference type="GO" id="GO:0016787">
    <property type="term" value="F:hydrolase activity"/>
    <property type="evidence" value="ECO:0007669"/>
    <property type="project" value="UniProtKB-KW"/>
</dbReference>
<comment type="similarity">
    <text evidence="2">Belongs to the DNA2/NAM7 helicase family.</text>
</comment>
<feature type="compositionally biased region" description="Pro residues" evidence="9">
    <location>
        <begin position="1865"/>
        <end position="1876"/>
    </location>
</feature>
<evidence type="ECO:0000256" key="4">
    <source>
        <dbReference type="ARBA" id="ARBA00022801"/>
    </source>
</evidence>
<proteinExistence type="inferred from homology"/>
<dbReference type="OrthoDB" id="6513042at2759"/>
<dbReference type="STRING" id="1330021.A0A367LHV7"/>
<dbReference type="Proteomes" id="UP000253664">
    <property type="component" value="Unassembled WGS sequence"/>
</dbReference>
<dbReference type="Pfam" id="PF13086">
    <property type="entry name" value="AAA_11"/>
    <property type="match status" value="1"/>
</dbReference>
<dbReference type="EMBL" id="LKCN02000005">
    <property type="protein sequence ID" value="RCI13977.1"/>
    <property type="molecule type" value="Genomic_DNA"/>
</dbReference>
<evidence type="ECO:0000256" key="5">
    <source>
        <dbReference type="ARBA" id="ARBA00022806"/>
    </source>
</evidence>
<evidence type="ECO:0000256" key="3">
    <source>
        <dbReference type="ARBA" id="ARBA00022741"/>
    </source>
</evidence>
<evidence type="ECO:0000256" key="2">
    <source>
        <dbReference type="ARBA" id="ARBA00007913"/>
    </source>
</evidence>
<feature type="compositionally biased region" description="Basic residues" evidence="9">
    <location>
        <begin position="2030"/>
        <end position="2046"/>
    </location>
</feature>
<dbReference type="GO" id="GO:0004386">
    <property type="term" value="F:helicase activity"/>
    <property type="evidence" value="ECO:0007669"/>
    <property type="project" value="UniProtKB-KW"/>
</dbReference>
<feature type="compositionally biased region" description="Low complexity" evidence="9">
    <location>
        <begin position="1880"/>
        <end position="1897"/>
    </location>
</feature>
<dbReference type="GO" id="GO:0001147">
    <property type="term" value="F:transcription termination site sequence-specific DNA binding"/>
    <property type="evidence" value="ECO:0007669"/>
    <property type="project" value="TreeGrafter"/>
</dbReference>
<protein>
    <recommendedName>
        <fullName evidence="10">AAA+ ATPase domain-containing protein</fullName>
    </recommendedName>
</protein>
<dbReference type="InterPro" id="IPR027417">
    <property type="entry name" value="P-loop_NTPase"/>
</dbReference>
<feature type="region of interest" description="Disordered" evidence="9">
    <location>
        <begin position="1986"/>
        <end position="2046"/>
    </location>
</feature>
<dbReference type="GO" id="GO:0005694">
    <property type="term" value="C:chromosome"/>
    <property type="evidence" value="ECO:0007669"/>
    <property type="project" value="UniProtKB-ARBA"/>
</dbReference>
<evidence type="ECO:0000256" key="9">
    <source>
        <dbReference type="SAM" id="MobiDB-lite"/>
    </source>
</evidence>
<gene>
    <name evidence="11" type="ORF">L249_8302</name>
</gene>
<evidence type="ECO:0000256" key="6">
    <source>
        <dbReference type="ARBA" id="ARBA00022840"/>
    </source>
</evidence>
<dbReference type="SMART" id="SM00382">
    <property type="entry name" value="AAA"/>
    <property type="match status" value="1"/>
</dbReference>
<dbReference type="Pfam" id="PF12726">
    <property type="entry name" value="SEN1_N"/>
    <property type="match status" value="1"/>
</dbReference>
<evidence type="ECO:0000259" key="10">
    <source>
        <dbReference type="SMART" id="SM00382"/>
    </source>
</evidence>
<dbReference type="GO" id="GO:0006369">
    <property type="term" value="P:termination of RNA polymerase II transcription"/>
    <property type="evidence" value="ECO:0007669"/>
    <property type="project" value="TreeGrafter"/>
</dbReference>
<name>A0A367LHV7_9HYPO</name>
<dbReference type="InterPro" id="IPR056474">
    <property type="entry name" value="SEN1_barrel"/>
</dbReference>
<keyword evidence="12" id="KW-1185">Reference proteome</keyword>
<dbReference type="GO" id="GO:0016604">
    <property type="term" value="C:nuclear body"/>
    <property type="evidence" value="ECO:0007669"/>
    <property type="project" value="TreeGrafter"/>
</dbReference>
<evidence type="ECO:0000256" key="8">
    <source>
        <dbReference type="SAM" id="Coils"/>
    </source>
</evidence>
<dbReference type="CDD" id="cd18808">
    <property type="entry name" value="SF1_C_Upf1"/>
    <property type="match status" value="1"/>
</dbReference>
<dbReference type="FunFam" id="3.40.50.300:FF:000326">
    <property type="entry name" value="P-loop containing nucleoside triphosphate hydrolase"/>
    <property type="match status" value="1"/>
</dbReference>
<evidence type="ECO:0000256" key="1">
    <source>
        <dbReference type="ARBA" id="ARBA00004123"/>
    </source>
</evidence>
<dbReference type="GO" id="GO:0005524">
    <property type="term" value="F:ATP binding"/>
    <property type="evidence" value="ECO:0007669"/>
    <property type="project" value="UniProtKB-KW"/>
</dbReference>
<dbReference type="FunFam" id="3.40.50.300:FF:001152">
    <property type="entry name" value="tRNA-splicing endonuclease, putative"/>
    <property type="match status" value="1"/>
</dbReference>
<feature type="compositionally biased region" description="Polar residues" evidence="9">
    <location>
        <begin position="918"/>
        <end position="937"/>
    </location>
</feature>
<dbReference type="PANTHER" id="PTHR10887">
    <property type="entry name" value="DNA2/NAM7 HELICASE FAMILY"/>
    <property type="match status" value="1"/>
</dbReference>
<keyword evidence="4" id="KW-0378">Hydrolase</keyword>
<organism evidence="11 12">
    <name type="scientific">Ophiocordyceps polyrhachis-furcata BCC 54312</name>
    <dbReference type="NCBI Taxonomy" id="1330021"/>
    <lineage>
        <taxon>Eukaryota</taxon>
        <taxon>Fungi</taxon>
        <taxon>Dikarya</taxon>
        <taxon>Ascomycota</taxon>
        <taxon>Pezizomycotina</taxon>
        <taxon>Sordariomycetes</taxon>
        <taxon>Hypocreomycetidae</taxon>
        <taxon>Hypocreales</taxon>
        <taxon>Ophiocordycipitaceae</taxon>
        <taxon>Ophiocordyceps</taxon>
    </lineage>
</organism>
<dbReference type="Pfam" id="PF13087">
    <property type="entry name" value="AAA_12"/>
    <property type="match status" value="1"/>
</dbReference>
<feature type="coiled-coil region" evidence="8">
    <location>
        <begin position="1442"/>
        <end position="1502"/>
    </location>
</feature>
<comment type="subcellular location">
    <subcellularLocation>
        <location evidence="1">Nucleus</location>
    </subcellularLocation>
</comment>
<dbReference type="Gene3D" id="3.40.50.300">
    <property type="entry name" value="P-loop containing nucleotide triphosphate hydrolases"/>
    <property type="match status" value="2"/>
</dbReference>
<keyword evidence="5" id="KW-0347">Helicase</keyword>
<reference evidence="11 12" key="1">
    <citation type="journal article" date="2015" name="BMC Genomics">
        <title>Insights from the genome of Ophiocordyceps polyrhachis-furcata to pathogenicity and host specificity in insect fungi.</title>
        <authorList>
            <person name="Wichadakul D."/>
            <person name="Kobmoo N."/>
            <person name="Ingsriswang S."/>
            <person name="Tangphatsornruang S."/>
            <person name="Chantasingh D."/>
            <person name="Luangsa-ard J.J."/>
            <person name="Eurwilaichitr L."/>
        </authorList>
    </citation>
    <scope>NUCLEOTIDE SEQUENCE [LARGE SCALE GENOMIC DNA]</scope>
    <source>
        <strain evidence="11 12">BCC 54312</strain>
    </source>
</reference>
<feature type="compositionally biased region" description="Acidic residues" evidence="9">
    <location>
        <begin position="2009"/>
        <end position="2022"/>
    </location>
</feature>
<feature type="compositionally biased region" description="Low complexity" evidence="9">
    <location>
        <begin position="1986"/>
        <end position="2008"/>
    </location>
</feature>
<dbReference type="SUPFAM" id="SSF52540">
    <property type="entry name" value="P-loop containing nucleoside triphosphate hydrolases"/>
    <property type="match status" value="1"/>
</dbReference>
<feature type="region of interest" description="Disordered" evidence="9">
    <location>
        <begin position="1843"/>
        <end position="1944"/>
    </location>
</feature>
<feature type="domain" description="AAA+ ATPase" evidence="10">
    <location>
        <begin position="1317"/>
        <end position="1560"/>
    </location>
</feature>
<evidence type="ECO:0000256" key="7">
    <source>
        <dbReference type="ARBA" id="ARBA00023242"/>
    </source>
</evidence>
<dbReference type="InterPro" id="IPR041677">
    <property type="entry name" value="DNA2/NAM7_AAA_11"/>
</dbReference>
<dbReference type="PANTHER" id="PTHR10887:SF495">
    <property type="entry name" value="HELICASE SENATAXIN ISOFORM X1-RELATED"/>
    <property type="match status" value="1"/>
</dbReference>
<dbReference type="InterPro" id="IPR047187">
    <property type="entry name" value="SF1_C_Upf1"/>
</dbReference>
<feature type="region of interest" description="Disordered" evidence="9">
    <location>
        <begin position="1348"/>
        <end position="1374"/>
    </location>
</feature>
<dbReference type="Pfam" id="PF23576">
    <property type="entry name" value="SEN1_barrel"/>
    <property type="match status" value="1"/>
</dbReference>
<feature type="compositionally biased region" description="Acidic residues" evidence="9">
    <location>
        <begin position="1025"/>
        <end position="1035"/>
    </location>
</feature>
<accession>A0A367LHV7</accession>
<sequence length="2046" mass="227700">MTEFNEHLTKWFEEFQKIPPSCHLLCPKISDSDEENYRTLDNPTSGITLAEKEKRIQDGQRRIEITYWNSLIFGFDRYEAGNWLEDYAIRLQTCLKECPDCVFNWHSNRRAYLQKFSERWNEDSMIHIERILDKLDVKRIEESMAWAKKYVDKVEATGVTFKRSLLSPADQSLLLTAVYEALCCVPFFANPDKRTIFQYVFMRLQGRTYLKLGSNDPLPAMTFFLFDFSIEDRFRFATGNWKSVPADSMTELQFDWAVNGGLVRGIADAAKKDISQANSADSHEVQLFWNSINIILRAMTGDLILSRLRSLEVRPGSPSIYDLLFRHVQHCRSEGVLVATISVLTSLLKKAPKAIWDVIGDARPTVITDLIFGSPMYKDLLRQSLGDFWTGFEPSFHEALPFATSWIQPWLQSLNRDRRYDACDVFMHTLFKSLAEDKTIGEPGQAACIRAGFDALTFTLKSFLDDNVQMTSGSTHLYASSAVNLVVKYRGVILRNLKCPGVDNEGWTTLKVAQSAKDLILTAMRLDLKILSDEFYAIQDGKELHSAVVRDSKAYWDCVYEAFDASTERVGLAKDILPCLGPLISLEQFRPFKKVELDKSCKPFNDTFSGIAVVLARLLGVISDFDLTDLNVLFADRLPFQAIIGLSVNGEPDLAEASVSILTSWTGELSRHSALEHMARLHPEQTISSIVWTLDRIVRPPFPWGPIRPLLNTSRSVLQGLVDPTSGVLRTTTVEPKLAAIILRWWNEQWRFVSIGCLSIENWSRYITNAVMMEFCREIMDLADALVAEDGLLATTIAPGKSSKDAMAMILSPLKEHFRGMDNMIRLKDAWLVDKTVGVLCRILTRLRENGLEIGANSRRTITDACVPTRIPNKYLRSTNLNDQQRAELLRALGHQEGVEIVQVDVMPEKAYGVTPKAKTQSKLDVWSKSASGTSAGPKSKSNRDDVMELSRSVDSPVLKQIEARRAKAPRPAKGPDAKAISALKESRRREKAEKAKRDAETIARARQLRGETGRSRSDIMVNSSDEESDADSDGTDAGGQLAALGAGGQKAQDEESARLQQALRDQLRRPVKKDRLVRSVNQMKARLAPRLDELHTTILMWDPFHEGNDPPGLPPASRVATQYSDPRSYRSTFFPLLVSEGWRSFVTSMNELTSQPFAMNIASRATVDSFLEVTFTLPMAPNKERLVSEGDIILVSQAGNPLAEKEARHCLGRIHRITYKKGILEVTYRVASRSNALTPLLVPGSGLHGIKITNMTTIEREFGALESLQHYDLMHEILKGEPSPILRYAEEKITSAMQNWSLNRGQALAVLGANDNDGFTLIQGPPGTGKTKTIVAMVGSLLSDQLSQTSSGMPVGGPSRPANAVQGQGSGRPKKMLVCAPSNAAADELVLRLKAGIRTKNGKSRTINVLRLGRSDAINAAVKDVTLDELVRKRLEGDTTREDARAHRDKLHEEAADIKERLEVLRQRLEEARGKCDHVWVNNYTRQVEDLKRTRANIGRQIEANKDSGDSLAREMEMRRRQVQQEVLNSAHVLCATLSGSGHEMFRSLDVEFETVIIDEAAQCVELSALIPLRRCYKCVLVATQQLPPTVLSQSAARFGYDQSLFVRMQQNHPDSVHMLDTQYRMHPDISLFPSAEFYEGQVSNGPGMARLRRQPWHGSALLGPYRFFDVQGVQEKGRRGQSLVNTRELEVAMALYESLEEKYRGCKLGGKIGIITPYKAQLMELRSRFRARFGDDITDDIDFNTTDAFQGRECEIIIFSCVRASATGGIGFMTDIRRMNVGLTRAKSSLWILGDSRALVQGEFWQKLIEDAKARDRYTCGDVLGMFRRPLEPAKIQEVIDDEEEEASKAAAAATTTTTTTTTPPPPPPPPPPKAEAKALPATTTNNDDNNNSSDQAGRVTSRPGEGPPVIHTGPVPGPGDGSSKKRSLENAPLPAPKRVGDIMTMSGRGFWWRTGCQVWTATNTEQAAAKGPFGDVGAGLDASGAAAGADDSFSGSRSGSWTGSWADDDVIDSTDDDAGEQSASRPPLKRKKPKPSLFMPKKR</sequence>
<keyword evidence="8" id="KW-0175">Coiled coil</keyword>